<dbReference type="PANTHER" id="PTHR43146:SF1">
    <property type="entry name" value="CANCER-RELATED NUCLEOSIDE-TRIPHOSPHATASE"/>
    <property type="match status" value="1"/>
</dbReference>
<dbReference type="Pfam" id="PF03266">
    <property type="entry name" value="NTPase_1"/>
    <property type="match status" value="1"/>
</dbReference>
<evidence type="ECO:0000313" key="5">
    <source>
        <dbReference type="Proteomes" id="UP000702544"/>
    </source>
</evidence>
<evidence type="ECO:0000313" key="4">
    <source>
        <dbReference type="EMBL" id="NIR74187.1"/>
    </source>
</evidence>
<dbReference type="HAMAP" id="MF_00796">
    <property type="entry name" value="NTPase_1"/>
    <property type="match status" value="1"/>
</dbReference>
<evidence type="ECO:0000256" key="2">
    <source>
        <dbReference type="ARBA" id="ARBA00022801"/>
    </source>
</evidence>
<evidence type="ECO:0000256" key="1">
    <source>
        <dbReference type="ARBA" id="ARBA00022741"/>
    </source>
</evidence>
<dbReference type="InterPro" id="IPR004948">
    <property type="entry name" value="Nuc-triphosphatase_THEP1"/>
</dbReference>
<dbReference type="EMBL" id="JAACAK010000028">
    <property type="protein sequence ID" value="NIR74187.1"/>
    <property type="molecule type" value="Genomic_DNA"/>
</dbReference>
<name>A0AAE4Z7M2_9BACT</name>
<gene>
    <name evidence="4" type="ORF">GWO12_03610</name>
</gene>
<dbReference type="GO" id="GO:0017111">
    <property type="term" value="F:ribonucleoside triphosphate phosphatase activity"/>
    <property type="evidence" value="ECO:0007669"/>
    <property type="project" value="InterPro"/>
</dbReference>
<keyword evidence="2" id="KW-0378">Hydrolase</keyword>
<keyword evidence="3" id="KW-0067">ATP-binding</keyword>
<accession>A0AAE4Z7M2</accession>
<dbReference type="Proteomes" id="UP000702544">
    <property type="component" value="Unassembled WGS sequence"/>
</dbReference>
<protein>
    <submittedName>
        <fullName evidence="4">NTPase</fullName>
    </submittedName>
</protein>
<sequence length="182" mass="19468">MARILLTGRPGCGKTTAVRETVERLGPAIEVAGFYTEELRRAGRRIGFDVVTVDGRRGPLARAGAPGPPVGRYGVDLESFDRVGVAELEAGLSAGADLLVVDEIGKMELLSDRFVSALERLFDPAEDHVVLGTILRGRHPKADWLRSQSGVEIIEVTEANRDALPRRLAERIGPATSDAGGS</sequence>
<dbReference type="NCBIfam" id="NF010248">
    <property type="entry name" value="PRK13695.1"/>
    <property type="match status" value="1"/>
</dbReference>
<dbReference type="Gene3D" id="3.40.50.300">
    <property type="entry name" value="P-loop containing nucleotide triphosphate hydrolases"/>
    <property type="match status" value="1"/>
</dbReference>
<dbReference type="PANTHER" id="PTHR43146">
    <property type="entry name" value="CANCER-RELATED NUCLEOSIDE-TRIPHOSPHATASE"/>
    <property type="match status" value="1"/>
</dbReference>
<proteinExistence type="inferred from homology"/>
<dbReference type="CDD" id="cd19482">
    <property type="entry name" value="RecA-like_Thep1"/>
    <property type="match status" value="1"/>
</dbReference>
<comment type="caution">
    <text evidence="4">The sequence shown here is derived from an EMBL/GenBank/DDBJ whole genome shotgun (WGS) entry which is preliminary data.</text>
</comment>
<organism evidence="4 5">
    <name type="scientific">Candidatus Kutchimonas denitrificans</name>
    <dbReference type="NCBI Taxonomy" id="3056748"/>
    <lineage>
        <taxon>Bacteria</taxon>
        <taxon>Pseudomonadati</taxon>
        <taxon>Gemmatimonadota</taxon>
        <taxon>Gemmatimonadia</taxon>
        <taxon>Candidatus Palauibacterales</taxon>
        <taxon>Candidatus Palauibacteraceae</taxon>
        <taxon>Candidatus Kutchimonas</taxon>
    </lineage>
</organism>
<evidence type="ECO:0000256" key="3">
    <source>
        <dbReference type="ARBA" id="ARBA00022840"/>
    </source>
</evidence>
<dbReference type="InterPro" id="IPR027417">
    <property type="entry name" value="P-loop_NTPase"/>
</dbReference>
<dbReference type="SUPFAM" id="SSF52540">
    <property type="entry name" value="P-loop containing nucleoside triphosphate hydrolases"/>
    <property type="match status" value="1"/>
</dbReference>
<dbReference type="AlphaFoldDB" id="A0AAE4Z7M2"/>
<reference evidence="4 5" key="1">
    <citation type="submission" date="2020-01" db="EMBL/GenBank/DDBJ databases">
        <title>Genomes assembled from Gulf of Kutch pelagic sediment metagenomes.</title>
        <authorList>
            <person name="Chandrashekar M."/>
            <person name="Mahajan M.S."/>
            <person name="Dave K.J."/>
            <person name="Vatsa P."/>
            <person name="Nathani N.M."/>
        </authorList>
    </citation>
    <scope>NUCLEOTIDE SEQUENCE [LARGE SCALE GENOMIC DNA]</scope>
    <source>
        <strain evidence="4">KS3-K002</strain>
    </source>
</reference>
<keyword evidence="1" id="KW-0547">Nucleotide-binding</keyword>
<dbReference type="GO" id="GO:0005524">
    <property type="term" value="F:ATP binding"/>
    <property type="evidence" value="ECO:0007669"/>
    <property type="project" value="UniProtKB-KW"/>
</dbReference>